<feature type="domain" description="Helix-turn-helix" evidence="1">
    <location>
        <begin position="94"/>
        <end position="140"/>
    </location>
</feature>
<accession>U2CDS6</accession>
<dbReference type="PANTHER" id="PTHR34585">
    <property type="match status" value="1"/>
</dbReference>
<reference evidence="2 3" key="1">
    <citation type="submission" date="2013-08" db="EMBL/GenBank/DDBJ databases">
        <authorList>
            <person name="Weinstock G."/>
            <person name="Sodergren E."/>
            <person name="Wylie T."/>
            <person name="Fulton L."/>
            <person name="Fulton R."/>
            <person name="Fronick C."/>
            <person name="O'Laughlin M."/>
            <person name="Godfrey J."/>
            <person name="Miner T."/>
            <person name="Herter B."/>
            <person name="Appelbaum E."/>
            <person name="Cordes M."/>
            <person name="Lek S."/>
            <person name="Wollam A."/>
            <person name="Pepin K.H."/>
            <person name="Palsikar V.B."/>
            <person name="Mitreva M."/>
            <person name="Wilson R.K."/>
        </authorList>
    </citation>
    <scope>NUCLEOTIDE SEQUENCE [LARGE SCALE GENOMIC DNA]</scope>
    <source>
        <strain evidence="2 3">F0041</strain>
    </source>
</reference>
<proteinExistence type="predicted"/>
<organism evidence="2 3">
    <name type="scientific">Bacteroides pyogenes F0041</name>
    <dbReference type="NCBI Taxonomy" id="1321819"/>
    <lineage>
        <taxon>Bacteria</taxon>
        <taxon>Pseudomonadati</taxon>
        <taxon>Bacteroidota</taxon>
        <taxon>Bacteroidia</taxon>
        <taxon>Bacteroidales</taxon>
        <taxon>Bacteroidaceae</taxon>
        <taxon>Bacteroides</taxon>
    </lineage>
</organism>
<sequence>MHLSADWQFVAPIVRIAETNSKRILRESRSELLKPPLPIAELCRRNKRKVLRMEVITMESSAYMALTEQIAEIASYICKSKEKKNGLPDRQVNSAEAARILDISRRTLRRMRDGHRIRYTTLGGKCMYRLSEIDRFITEHTVTEENRRRK</sequence>
<dbReference type="EMBL" id="AWSV01000143">
    <property type="protein sequence ID" value="ERI82163.1"/>
    <property type="molecule type" value="Genomic_DNA"/>
</dbReference>
<dbReference type="Proteomes" id="UP000016496">
    <property type="component" value="Unassembled WGS sequence"/>
</dbReference>
<comment type="caution">
    <text evidence="2">The sequence shown here is derived from an EMBL/GenBank/DDBJ whole genome shotgun (WGS) entry which is preliminary data.</text>
</comment>
<dbReference type="InterPro" id="IPR041657">
    <property type="entry name" value="HTH_17"/>
</dbReference>
<dbReference type="InterPro" id="IPR009061">
    <property type="entry name" value="DNA-bd_dom_put_sf"/>
</dbReference>
<dbReference type="SUPFAM" id="SSF46955">
    <property type="entry name" value="Putative DNA-binding domain"/>
    <property type="match status" value="1"/>
</dbReference>
<dbReference type="PATRIC" id="fig|1321819.3.peg.2467"/>
<gene>
    <name evidence="2" type="ORF">HMPREF1981_02672</name>
</gene>
<evidence type="ECO:0000259" key="1">
    <source>
        <dbReference type="Pfam" id="PF12728"/>
    </source>
</evidence>
<evidence type="ECO:0000313" key="2">
    <source>
        <dbReference type="EMBL" id="ERI82163.1"/>
    </source>
</evidence>
<dbReference type="PANTHER" id="PTHR34585:SF22">
    <property type="entry name" value="HELIX-TURN-HELIX DOMAIN-CONTAINING PROTEIN"/>
    <property type="match status" value="1"/>
</dbReference>
<dbReference type="AlphaFoldDB" id="U2CDS6"/>
<dbReference type="HOGENOM" id="CLU_133781_0_0_10"/>
<dbReference type="Pfam" id="PF12728">
    <property type="entry name" value="HTH_17"/>
    <property type="match status" value="1"/>
</dbReference>
<name>U2CDS6_9BACE</name>
<evidence type="ECO:0000313" key="3">
    <source>
        <dbReference type="Proteomes" id="UP000016496"/>
    </source>
</evidence>
<protein>
    <recommendedName>
        <fullName evidence="1">Helix-turn-helix domain-containing protein</fullName>
    </recommendedName>
</protein>